<feature type="domain" description="Mce/MlaD" evidence="2">
    <location>
        <begin position="46"/>
        <end position="123"/>
    </location>
</feature>
<evidence type="ECO:0000256" key="1">
    <source>
        <dbReference type="SAM" id="Phobius"/>
    </source>
</evidence>
<gene>
    <name evidence="4" type="ORF">GCM10010411_34610</name>
</gene>
<name>A0ABN3PQT7_9ACTN</name>
<dbReference type="NCBIfam" id="TIGR00996">
    <property type="entry name" value="Mtu_fam_mce"/>
    <property type="match status" value="1"/>
</dbReference>
<keyword evidence="1" id="KW-0812">Transmembrane</keyword>
<dbReference type="EMBL" id="BAAATD010000004">
    <property type="protein sequence ID" value="GAA2598157.1"/>
    <property type="molecule type" value="Genomic_DNA"/>
</dbReference>
<keyword evidence="1" id="KW-0472">Membrane</keyword>
<dbReference type="Pfam" id="PF02470">
    <property type="entry name" value="MlaD"/>
    <property type="match status" value="1"/>
</dbReference>
<sequence>MSAQFERSTLLQTTGRRLLGVAFLLVPALLIALSVAIYQKRFTESTDVTLMTGTAGHEMHVQADVKVRGVVVGEVRSIKADGSGARLELALDPAKARYVPADVRAQLLPTTVFGARYVALVPPTGSAGTPIADNAVISEDRSKNAVELSEVLNNTMKLLNAVQPSKLSATLTAMAQALEGRGDQLGRNFVQLDAFLKKLNPELPALNRNLAELARFADNLNAASPDLLQAFTDFTITSRTIAEQRRNLADLYETVSTATGDLTNFISVNSENLIALAAESRGSLRLFRRYSPAAPCTFRTMADFIPKMNEVLGKGTDKHGVHGQVVAVQHKGRYIPGKDTPRYGGGGGPRCYSVPLSPGGGAPPKAVPLGTKVPGAVTAGGLGPANSTAENELVRQLVAPGMDEVPEGLPDWSSVLVGPLYRGAEVTVK</sequence>
<evidence type="ECO:0000259" key="3">
    <source>
        <dbReference type="Pfam" id="PF11887"/>
    </source>
</evidence>
<evidence type="ECO:0000313" key="5">
    <source>
        <dbReference type="Proteomes" id="UP001501509"/>
    </source>
</evidence>
<protein>
    <submittedName>
        <fullName evidence="4">MCE family protein</fullName>
    </submittedName>
</protein>
<dbReference type="InterPro" id="IPR005693">
    <property type="entry name" value="Mce"/>
</dbReference>
<keyword evidence="5" id="KW-1185">Reference proteome</keyword>
<organism evidence="4 5">
    <name type="scientific">Actinomadura fulvescens</name>
    <dbReference type="NCBI Taxonomy" id="46160"/>
    <lineage>
        <taxon>Bacteria</taxon>
        <taxon>Bacillati</taxon>
        <taxon>Actinomycetota</taxon>
        <taxon>Actinomycetes</taxon>
        <taxon>Streptosporangiales</taxon>
        <taxon>Thermomonosporaceae</taxon>
        <taxon>Actinomadura</taxon>
    </lineage>
</organism>
<proteinExistence type="predicted"/>
<accession>A0ABN3PQT7</accession>
<dbReference type="InterPro" id="IPR024516">
    <property type="entry name" value="Mce_C"/>
</dbReference>
<evidence type="ECO:0000259" key="2">
    <source>
        <dbReference type="Pfam" id="PF02470"/>
    </source>
</evidence>
<reference evidence="4 5" key="1">
    <citation type="journal article" date="2019" name="Int. J. Syst. Evol. Microbiol.">
        <title>The Global Catalogue of Microorganisms (GCM) 10K type strain sequencing project: providing services to taxonomists for standard genome sequencing and annotation.</title>
        <authorList>
            <consortium name="The Broad Institute Genomics Platform"/>
            <consortium name="The Broad Institute Genome Sequencing Center for Infectious Disease"/>
            <person name="Wu L."/>
            <person name="Ma J."/>
        </authorList>
    </citation>
    <scope>NUCLEOTIDE SEQUENCE [LARGE SCALE GENOMIC DNA]</scope>
    <source>
        <strain evidence="4 5">JCM 6833</strain>
    </source>
</reference>
<comment type="caution">
    <text evidence="4">The sequence shown here is derived from an EMBL/GenBank/DDBJ whole genome shotgun (WGS) entry which is preliminary data.</text>
</comment>
<dbReference type="InterPro" id="IPR003399">
    <property type="entry name" value="Mce/MlaD"/>
</dbReference>
<dbReference type="InterPro" id="IPR052336">
    <property type="entry name" value="MlaD_Phospholipid_Transporter"/>
</dbReference>
<evidence type="ECO:0000313" key="4">
    <source>
        <dbReference type="EMBL" id="GAA2598157.1"/>
    </source>
</evidence>
<feature type="domain" description="Mammalian cell entry C-terminal" evidence="3">
    <location>
        <begin position="129"/>
        <end position="349"/>
    </location>
</feature>
<dbReference type="RefSeq" id="WP_344542039.1">
    <property type="nucleotide sequence ID" value="NZ_BAAATD010000004.1"/>
</dbReference>
<dbReference type="PANTHER" id="PTHR33371:SF19">
    <property type="entry name" value="MCE-FAMILY PROTEIN MCE4A"/>
    <property type="match status" value="1"/>
</dbReference>
<dbReference type="PANTHER" id="PTHR33371">
    <property type="entry name" value="INTERMEMBRANE PHOSPHOLIPID TRANSPORT SYSTEM BINDING PROTEIN MLAD-RELATED"/>
    <property type="match status" value="1"/>
</dbReference>
<keyword evidence="1" id="KW-1133">Transmembrane helix</keyword>
<dbReference type="Proteomes" id="UP001501509">
    <property type="component" value="Unassembled WGS sequence"/>
</dbReference>
<dbReference type="Pfam" id="PF11887">
    <property type="entry name" value="Mce4_CUP1"/>
    <property type="match status" value="1"/>
</dbReference>
<feature type="transmembrane region" description="Helical" evidence="1">
    <location>
        <begin position="18"/>
        <end position="38"/>
    </location>
</feature>